<feature type="transmembrane region" description="Helical" evidence="1">
    <location>
        <begin position="177"/>
        <end position="198"/>
    </location>
</feature>
<dbReference type="AlphaFoldDB" id="A0AAD5QCB8"/>
<dbReference type="PANTHER" id="PTHR31735:SF1">
    <property type="entry name" value="VACUOLAR MEMBRANE PROTEIN YPL162C"/>
    <property type="match status" value="1"/>
</dbReference>
<keyword evidence="3" id="KW-1185">Reference proteome</keyword>
<evidence type="ECO:0000256" key="1">
    <source>
        <dbReference type="SAM" id="Phobius"/>
    </source>
</evidence>
<accession>A0AAD5QCB8</accession>
<dbReference type="InterPro" id="IPR022127">
    <property type="entry name" value="STIMATE/YPL162C"/>
</dbReference>
<feature type="transmembrane region" description="Helical" evidence="1">
    <location>
        <begin position="18"/>
        <end position="35"/>
    </location>
</feature>
<gene>
    <name evidence="2" type="ORF">P43SY_004387</name>
</gene>
<sequence>MELEPTPKCQLLSGAETYAIQLLLGFIAFATLWYKRQVERPRRTLQIWMMDVSKQAIGATVSHFINLGVSIQLPPVTDECVWYFLNFISDCTLGMVVSLAFLRLQQELAFAMNWTNIQESGEYGNPPSYRTWLLQLIAWLAIIVFSKAIVLCVLIASATSLGTFGSLLFHPIQAYPFAELFLVMVVCPTFLNVVQFWIQDSFLKRDVSILPAQYARFRHVFDDSLQTKLLHEM</sequence>
<feature type="transmembrane region" description="Helical" evidence="1">
    <location>
        <begin position="136"/>
        <end position="157"/>
    </location>
</feature>
<comment type="caution">
    <text evidence="2">The sequence shown here is derived from an EMBL/GenBank/DDBJ whole genome shotgun (WGS) entry which is preliminary data.</text>
</comment>
<dbReference type="EMBL" id="JAKCXM010000013">
    <property type="protein sequence ID" value="KAJ0408229.1"/>
    <property type="molecule type" value="Genomic_DNA"/>
</dbReference>
<dbReference type="Proteomes" id="UP001209570">
    <property type="component" value="Unassembled WGS sequence"/>
</dbReference>
<dbReference type="Pfam" id="PF12400">
    <property type="entry name" value="STIMATE"/>
    <property type="match status" value="1"/>
</dbReference>
<dbReference type="GO" id="GO:0016020">
    <property type="term" value="C:membrane"/>
    <property type="evidence" value="ECO:0007669"/>
    <property type="project" value="TreeGrafter"/>
</dbReference>
<evidence type="ECO:0000313" key="3">
    <source>
        <dbReference type="Proteomes" id="UP001209570"/>
    </source>
</evidence>
<keyword evidence="1" id="KW-1133">Transmembrane helix</keyword>
<name>A0AAD5QCB8_PYTIN</name>
<dbReference type="PANTHER" id="PTHR31735">
    <property type="entry name" value="VACUOLAR MEMBRANE PROTEIN YPL162C"/>
    <property type="match status" value="1"/>
</dbReference>
<evidence type="ECO:0008006" key="4">
    <source>
        <dbReference type="Google" id="ProtNLM"/>
    </source>
</evidence>
<evidence type="ECO:0000313" key="2">
    <source>
        <dbReference type="EMBL" id="KAJ0408229.1"/>
    </source>
</evidence>
<reference evidence="2" key="1">
    <citation type="submission" date="2021-12" db="EMBL/GenBank/DDBJ databases">
        <title>Prjna785345.</title>
        <authorList>
            <person name="Rujirawat T."/>
            <person name="Krajaejun T."/>
        </authorList>
    </citation>
    <scope>NUCLEOTIDE SEQUENCE</scope>
    <source>
        <strain evidence="2">Pi057C3</strain>
    </source>
</reference>
<organism evidence="2 3">
    <name type="scientific">Pythium insidiosum</name>
    <name type="common">Pythiosis disease agent</name>
    <dbReference type="NCBI Taxonomy" id="114742"/>
    <lineage>
        <taxon>Eukaryota</taxon>
        <taxon>Sar</taxon>
        <taxon>Stramenopiles</taxon>
        <taxon>Oomycota</taxon>
        <taxon>Peronosporomycetes</taxon>
        <taxon>Pythiales</taxon>
        <taxon>Pythiaceae</taxon>
        <taxon>Pythium</taxon>
    </lineage>
</organism>
<proteinExistence type="predicted"/>
<keyword evidence="1" id="KW-0472">Membrane</keyword>
<protein>
    <recommendedName>
        <fullName evidence="4">Transmembrane protein</fullName>
    </recommendedName>
</protein>
<keyword evidence="1" id="KW-0812">Transmembrane</keyword>